<dbReference type="InterPro" id="IPR027417">
    <property type="entry name" value="P-loop_NTPase"/>
</dbReference>
<name>A0ABQ0AM96_9RHOB</name>
<keyword evidence="3" id="KW-1185">Reference proteome</keyword>
<sequence>MFEKAVTAAEQKLGLTGQPRAIVFHEKLGRRHAHCVWSRIDADQMKAIKLSHYKRKLMDVSRELYRTHEWDMPDGFRDHDARDQQNYRRQEAGQAARAKADPKKLKAMFQSCWDQSDTAMASSDLIRLCESNDVTTKDYLAAEHQLGTCAESLSKTKGTPVGAAHISHAIREQDAAMRKSFGGRLSDEQRAALHHILGPERLACIVGLAGAGKSTMLKTARTAWEKQGIAVHGAALAGKAAEGLQSASGISIPAFQQCCQLL</sequence>
<proteinExistence type="predicted"/>
<organism evidence="2 3">
    <name type="scientific">Pseudophaeobacter arcticus</name>
    <dbReference type="NCBI Taxonomy" id="385492"/>
    <lineage>
        <taxon>Bacteria</taxon>
        <taxon>Pseudomonadati</taxon>
        <taxon>Pseudomonadota</taxon>
        <taxon>Alphaproteobacteria</taxon>
        <taxon>Rhodobacterales</taxon>
        <taxon>Paracoccaceae</taxon>
        <taxon>Pseudophaeobacter</taxon>
    </lineage>
</organism>
<evidence type="ECO:0000259" key="1">
    <source>
        <dbReference type="Pfam" id="PF03432"/>
    </source>
</evidence>
<dbReference type="RefSeq" id="WP_353400438.1">
    <property type="nucleotide sequence ID" value="NZ_BAABWU010000008.1"/>
</dbReference>
<dbReference type="Gene3D" id="3.40.50.300">
    <property type="entry name" value="P-loop containing nucleotide triphosphate hydrolases"/>
    <property type="match status" value="1"/>
</dbReference>
<reference evidence="2 3" key="1">
    <citation type="submission" date="2024-04" db="EMBL/GenBank/DDBJ databases">
        <title>Draft genome sequence of Pseudophaeobacter arcticus NBRC 116598.</title>
        <authorList>
            <person name="Miyakawa T."/>
            <person name="Kusuya Y."/>
            <person name="Miura T."/>
        </authorList>
    </citation>
    <scope>NUCLEOTIDE SEQUENCE [LARGE SCALE GENOMIC DNA]</scope>
    <source>
        <strain evidence="2 3">SU-CL00105</strain>
    </source>
</reference>
<accession>A0ABQ0AM96</accession>
<dbReference type="InterPro" id="IPR005094">
    <property type="entry name" value="Endonuclease_MobA/VirD2"/>
</dbReference>
<gene>
    <name evidence="2" type="ORF">NBRC116598_24400</name>
</gene>
<dbReference type="SUPFAM" id="SSF52540">
    <property type="entry name" value="P-loop containing nucleoside triphosphate hydrolases"/>
    <property type="match status" value="1"/>
</dbReference>
<dbReference type="Proteomes" id="UP001441944">
    <property type="component" value="Unassembled WGS sequence"/>
</dbReference>
<dbReference type="Pfam" id="PF13604">
    <property type="entry name" value="AAA_30"/>
    <property type="match status" value="1"/>
</dbReference>
<protein>
    <recommendedName>
        <fullName evidence="1">MobA/VirD2-like nuclease domain-containing protein</fullName>
    </recommendedName>
</protein>
<evidence type="ECO:0000313" key="3">
    <source>
        <dbReference type="Proteomes" id="UP001441944"/>
    </source>
</evidence>
<evidence type="ECO:0000313" key="2">
    <source>
        <dbReference type="EMBL" id="GAA6196996.1"/>
    </source>
</evidence>
<dbReference type="Pfam" id="PF03432">
    <property type="entry name" value="Relaxase"/>
    <property type="match status" value="1"/>
</dbReference>
<dbReference type="EMBL" id="BAABWU010000008">
    <property type="protein sequence ID" value="GAA6196996.1"/>
    <property type="molecule type" value="Genomic_DNA"/>
</dbReference>
<comment type="caution">
    <text evidence="2">The sequence shown here is derived from an EMBL/GenBank/DDBJ whole genome shotgun (WGS) entry which is preliminary data.</text>
</comment>
<feature type="domain" description="MobA/VirD2-like nuclease" evidence="1">
    <location>
        <begin position="6"/>
        <end position="70"/>
    </location>
</feature>